<comment type="subcellular location">
    <subcellularLocation>
        <location evidence="1">Cell inner membrane</location>
        <topology evidence="1">Peripheral membrane protein</topology>
    </subcellularLocation>
    <subcellularLocation>
        <location evidence="9">Cell membrane</location>
        <topology evidence="9">Peripheral membrane protein</topology>
        <orientation evidence="9">Cytoplasmic side</orientation>
    </subcellularLocation>
</comment>
<proteinExistence type="inferred from homology"/>
<dbReference type="AlphaFoldDB" id="A0A921MTB4"/>
<dbReference type="InterPro" id="IPR001135">
    <property type="entry name" value="NADH_Q_OxRdtase_suD"/>
</dbReference>
<dbReference type="EMBL" id="DYUD01000030">
    <property type="protein sequence ID" value="HJG90057.1"/>
    <property type="molecule type" value="Genomic_DNA"/>
</dbReference>
<dbReference type="Pfam" id="PF00346">
    <property type="entry name" value="Complex1_49kDa"/>
    <property type="match status" value="2"/>
</dbReference>
<keyword evidence="9" id="KW-1278">Translocase</keyword>
<dbReference type="Pfam" id="PF00329">
    <property type="entry name" value="Complex1_30kDa"/>
    <property type="match status" value="1"/>
</dbReference>
<dbReference type="EC" id="7.1.1.-" evidence="9"/>
<comment type="similarity">
    <text evidence="9">Belongs to the complex I 49 kDa subunit family.</text>
</comment>
<dbReference type="PANTHER" id="PTHR11993">
    <property type="entry name" value="NADH-UBIQUINONE OXIDOREDUCTASE 49 KDA SUBUNIT"/>
    <property type="match status" value="1"/>
</dbReference>
<evidence type="ECO:0000256" key="7">
    <source>
        <dbReference type="ARBA" id="ARBA00038617"/>
    </source>
</evidence>
<keyword evidence="4 9" id="KW-0520">NAD</keyword>
<feature type="domain" description="NADH-quinone oxidoreductase subunit D" evidence="11">
    <location>
        <begin position="295"/>
        <end position="463"/>
    </location>
</feature>
<dbReference type="SUPFAM" id="SSF56762">
    <property type="entry name" value="HydB/Nqo4-like"/>
    <property type="match status" value="1"/>
</dbReference>
<dbReference type="GO" id="GO:0008137">
    <property type="term" value="F:NADH dehydrogenase (ubiquinone) activity"/>
    <property type="evidence" value="ECO:0007669"/>
    <property type="project" value="InterPro"/>
</dbReference>
<reference evidence="12" key="1">
    <citation type="journal article" date="2021" name="PeerJ">
        <title>Extensive microbial diversity within the chicken gut microbiome revealed by metagenomics and culture.</title>
        <authorList>
            <person name="Gilroy R."/>
            <person name="Ravi A."/>
            <person name="Getino M."/>
            <person name="Pursley I."/>
            <person name="Horton D.L."/>
            <person name="Alikhan N.F."/>
            <person name="Baker D."/>
            <person name="Gharbi K."/>
            <person name="Hall N."/>
            <person name="Watson M."/>
            <person name="Adriaenssens E.M."/>
            <person name="Foster-Nyarko E."/>
            <person name="Jarju S."/>
            <person name="Secka A."/>
            <person name="Antonio M."/>
            <person name="Oren A."/>
            <person name="Chaudhuri R.R."/>
            <person name="La Ragione R."/>
            <person name="Hildebrand F."/>
            <person name="Pallen M.J."/>
        </authorList>
    </citation>
    <scope>NUCLEOTIDE SEQUENCE</scope>
    <source>
        <strain evidence="12">CHK121-7720</strain>
    </source>
</reference>
<dbReference type="GeneID" id="90529706"/>
<dbReference type="PANTHER" id="PTHR11993:SF10">
    <property type="entry name" value="NADH DEHYDROGENASE [UBIQUINONE] IRON-SULFUR PROTEIN 2, MITOCHONDRIAL"/>
    <property type="match status" value="1"/>
</dbReference>
<feature type="domain" description="NADH-quinone oxidoreductase subunit D" evidence="11">
    <location>
        <begin position="466"/>
        <end position="540"/>
    </location>
</feature>
<dbReference type="GO" id="GO:0051287">
    <property type="term" value="F:NAD binding"/>
    <property type="evidence" value="ECO:0007669"/>
    <property type="project" value="InterPro"/>
</dbReference>
<evidence type="ECO:0000313" key="13">
    <source>
        <dbReference type="Proteomes" id="UP000757103"/>
    </source>
</evidence>
<protein>
    <recommendedName>
        <fullName evidence="9">NADH-quinone oxidoreductase subunit D</fullName>
        <ecNumber evidence="9">7.1.1.-</ecNumber>
    </recommendedName>
    <alternativeName>
        <fullName evidence="9">NADH dehydrogenase I subunit D</fullName>
    </alternativeName>
    <alternativeName>
        <fullName evidence="9">NDH-1 subunit D</fullName>
    </alternativeName>
</protein>
<dbReference type="InterPro" id="IPR001268">
    <property type="entry name" value="NADH_UbQ_OxRdtase_30kDa_su"/>
</dbReference>
<comment type="catalytic activity">
    <reaction evidence="8 9">
        <text>a quinone + NADH + 5 H(+)(in) = a quinol + NAD(+) + 4 H(+)(out)</text>
        <dbReference type="Rhea" id="RHEA:57888"/>
        <dbReference type="ChEBI" id="CHEBI:15378"/>
        <dbReference type="ChEBI" id="CHEBI:24646"/>
        <dbReference type="ChEBI" id="CHEBI:57540"/>
        <dbReference type="ChEBI" id="CHEBI:57945"/>
        <dbReference type="ChEBI" id="CHEBI:132124"/>
    </reaction>
</comment>
<dbReference type="InterPro" id="IPR029014">
    <property type="entry name" value="NiFe-Hase_large"/>
</dbReference>
<sequence length="540" mass="61733">MANIQQEISSFLPEATFVEGPILEVSVPDAKWHDLALYLRDKLHFDYLVSIVGMDWGETLGCVYYLTRTADNAQVSVKVETADRENPLLHSVEDLWKSAYLYEREVYDFFGIRFINHPDMRRLFLRNDWVGYPLRKDYNADPEVNPIRLEHEAVDDVTHAIVETPDGKLEERTNVLFAPEEFVVNIGPQHPATHGVLRLRTSLDGEIVKKIDVYCGYVHRGIEKLCESLTYPQTLHFADRLDYLSAQQNRHAVCLCIEDALQVEVPARAQYVRTIMDELMRISSHLLFYATFCMDLGATTAFFYGFRDREKILDIFEETCGARMTFNYYTIGGLMADIHPDFQRKVKEFCAYMPGMLKDYHQLFTGNVIAQQRMKGVGLLSREDAISYGIAGPSGRASGWACDVRKNHPYALYDKVEFNEVVRTEGDVFARYMVRMDEILESIHIIEQLIDNIPEGDYAVKMKPIIKLPEGRYFRQVEASRGPIGIFIESHGDKNPYRLKINSACLPLVGGLDAMCRNGKIADLIAIGGSLDYVIPDMDR</sequence>
<keyword evidence="5 9" id="KW-0472">Membrane</keyword>
<evidence type="ECO:0000256" key="2">
    <source>
        <dbReference type="ARBA" id="ARBA00010019"/>
    </source>
</evidence>
<keyword evidence="9" id="KW-0874">Quinone</keyword>
<reference evidence="12" key="2">
    <citation type="submission" date="2021-09" db="EMBL/GenBank/DDBJ databases">
        <authorList>
            <person name="Gilroy R."/>
        </authorList>
    </citation>
    <scope>NUCLEOTIDE SEQUENCE</scope>
    <source>
        <strain evidence="12">CHK121-7720</strain>
    </source>
</reference>
<evidence type="ECO:0000313" key="12">
    <source>
        <dbReference type="EMBL" id="HJG90057.1"/>
    </source>
</evidence>
<organism evidence="12 13">
    <name type="scientific">Barnesiella viscericola</name>
    <dbReference type="NCBI Taxonomy" id="397865"/>
    <lineage>
        <taxon>Bacteria</taxon>
        <taxon>Pseudomonadati</taxon>
        <taxon>Bacteroidota</taxon>
        <taxon>Bacteroidia</taxon>
        <taxon>Bacteroidales</taxon>
        <taxon>Barnesiellaceae</taxon>
        <taxon>Barnesiella</taxon>
    </lineage>
</organism>
<name>A0A921MTB4_9BACT</name>
<comment type="caution">
    <text evidence="12">The sequence shown here is derived from an EMBL/GenBank/DDBJ whole genome shotgun (WGS) entry which is preliminary data.</text>
</comment>
<dbReference type="GO" id="GO:0050136">
    <property type="term" value="F:NADH dehydrogenase (quinone) (non-electrogenic) activity"/>
    <property type="evidence" value="ECO:0007669"/>
    <property type="project" value="UniProtKB-UniRule"/>
</dbReference>
<dbReference type="Proteomes" id="UP000757103">
    <property type="component" value="Unassembled WGS sequence"/>
</dbReference>
<comment type="similarity">
    <text evidence="2">In the C-terminal section; belongs to the complex I 49 kDa subunit family.</text>
</comment>
<evidence type="ECO:0000256" key="3">
    <source>
        <dbReference type="ARBA" id="ARBA00022475"/>
    </source>
</evidence>
<evidence type="ECO:0000259" key="11">
    <source>
        <dbReference type="Pfam" id="PF00346"/>
    </source>
</evidence>
<accession>A0A921MTB4</accession>
<keyword evidence="3 9" id="KW-1003">Cell membrane</keyword>
<keyword evidence="12" id="KW-0560">Oxidoreductase</keyword>
<comment type="subunit">
    <text evidence="9">NDH-1 is composed of 14 different subunits. Subunits NuoB, C, D, E, F, and G constitute the peripheral sector of the complex.</text>
</comment>
<evidence type="ECO:0000256" key="9">
    <source>
        <dbReference type="HAMAP-Rule" id="MF_01358"/>
    </source>
</evidence>
<dbReference type="RefSeq" id="WP_025279045.1">
    <property type="nucleotide sequence ID" value="NZ_CAKMIC010000013.1"/>
</dbReference>
<dbReference type="GO" id="GO:0048038">
    <property type="term" value="F:quinone binding"/>
    <property type="evidence" value="ECO:0007669"/>
    <property type="project" value="UniProtKB-KW"/>
</dbReference>
<dbReference type="InterPro" id="IPR037232">
    <property type="entry name" value="NADH_quin_OxRdtase_su_C/D-like"/>
</dbReference>
<evidence type="ECO:0000256" key="1">
    <source>
        <dbReference type="ARBA" id="ARBA00004417"/>
    </source>
</evidence>
<comment type="subunit">
    <text evidence="7">NDH-1 is composed of 13 different subunits. Subunits NuoB, CD, E, F, and G constitute the peripheral sector of the complex.</text>
</comment>
<evidence type="ECO:0000256" key="8">
    <source>
        <dbReference type="ARBA" id="ARBA00047712"/>
    </source>
</evidence>
<dbReference type="Gene3D" id="3.30.460.80">
    <property type="entry name" value="NADH:ubiquinone oxidoreductase, 30kDa subunit"/>
    <property type="match status" value="1"/>
</dbReference>
<gene>
    <name evidence="9" type="primary">nuoD</name>
    <name evidence="12" type="ORF">K8U91_11380</name>
</gene>
<comment type="function">
    <text evidence="9">NDH-1 shuttles electrons from NADH, via FMN and iron-sulfur (Fe-S) centers, to quinones in the respiratory chain. The immediate electron acceptor for the enzyme in this species is believed to be a menaquinone. Couples the redox reaction to proton translocation (for every two electrons transferred, four hydrogen ions are translocated across the cytoplasmic membrane), and thus conserves the redox energy in a proton gradient.</text>
</comment>
<evidence type="ECO:0000259" key="10">
    <source>
        <dbReference type="Pfam" id="PF00329"/>
    </source>
</evidence>
<evidence type="ECO:0000256" key="5">
    <source>
        <dbReference type="ARBA" id="ARBA00023136"/>
    </source>
</evidence>
<keyword evidence="9" id="KW-0813">Transport</keyword>
<evidence type="ECO:0000256" key="4">
    <source>
        <dbReference type="ARBA" id="ARBA00023027"/>
    </source>
</evidence>
<evidence type="ECO:0000256" key="6">
    <source>
        <dbReference type="ARBA" id="ARBA00023268"/>
    </source>
</evidence>
<dbReference type="SUPFAM" id="SSF143243">
    <property type="entry name" value="Nqo5-like"/>
    <property type="match status" value="1"/>
</dbReference>
<dbReference type="HAMAP" id="MF_01358">
    <property type="entry name" value="NDH1_NuoD"/>
    <property type="match status" value="1"/>
</dbReference>
<feature type="domain" description="NADH:ubiquinone oxidoreductase 30kDa subunit" evidence="10">
    <location>
        <begin position="25"/>
        <end position="142"/>
    </location>
</feature>
<dbReference type="InterPro" id="IPR022885">
    <property type="entry name" value="NDH1_su_D/H"/>
</dbReference>
<dbReference type="GO" id="GO:0005886">
    <property type="term" value="C:plasma membrane"/>
    <property type="evidence" value="ECO:0007669"/>
    <property type="project" value="UniProtKB-SubCell"/>
</dbReference>
<dbReference type="Gene3D" id="1.10.645.10">
    <property type="entry name" value="Cytochrome-c3 Hydrogenase, chain B"/>
    <property type="match status" value="1"/>
</dbReference>
<keyword evidence="6" id="KW-0511">Multifunctional enzyme</keyword>